<dbReference type="InterPro" id="IPR007360">
    <property type="entry name" value="SirB"/>
</dbReference>
<dbReference type="PIRSF" id="PIRSF005610">
    <property type="entry name" value="SirB"/>
    <property type="match status" value="1"/>
</dbReference>
<gene>
    <name evidence="2" type="ORF">QWJ08_04155</name>
</gene>
<proteinExistence type="predicted"/>
<keyword evidence="1" id="KW-1133">Transmembrane helix</keyword>
<dbReference type="Pfam" id="PF04247">
    <property type="entry name" value="SirB"/>
    <property type="match status" value="1"/>
</dbReference>
<sequence>MYEGIKHLHLLTIALSAALLTVRYAMMMANSGLTNAKFFKVFPHINDTVLLISGLVLIMITGFVPFTPQGLWLTEKFTCVFAYIALGFFSLKLAKNNLLRTFAFFGAMGWLAMAGKIAVTKTPLFFG</sequence>
<keyword evidence="1" id="KW-0472">Membrane</keyword>
<evidence type="ECO:0000313" key="3">
    <source>
        <dbReference type="Proteomes" id="UP001169719"/>
    </source>
</evidence>
<dbReference type="EMBL" id="JAUEOZ010000001">
    <property type="protein sequence ID" value="MDN2480573.1"/>
    <property type="molecule type" value="Genomic_DNA"/>
</dbReference>
<feature type="transmembrane region" description="Helical" evidence="1">
    <location>
        <begin position="98"/>
        <end position="119"/>
    </location>
</feature>
<evidence type="ECO:0000313" key="2">
    <source>
        <dbReference type="EMBL" id="MDN2480573.1"/>
    </source>
</evidence>
<keyword evidence="3" id="KW-1185">Reference proteome</keyword>
<accession>A0ABT7XXR1</accession>
<feature type="transmembrane region" description="Helical" evidence="1">
    <location>
        <begin position="72"/>
        <end position="91"/>
    </location>
</feature>
<evidence type="ECO:0000256" key="1">
    <source>
        <dbReference type="SAM" id="Phobius"/>
    </source>
</evidence>
<protein>
    <submittedName>
        <fullName evidence="2">SirB2 family protein</fullName>
    </submittedName>
</protein>
<organism evidence="2 3">
    <name type="scientific">Vibrio agarivorans</name>
    <dbReference type="NCBI Taxonomy" id="153622"/>
    <lineage>
        <taxon>Bacteria</taxon>
        <taxon>Pseudomonadati</taxon>
        <taxon>Pseudomonadota</taxon>
        <taxon>Gammaproteobacteria</taxon>
        <taxon>Vibrionales</taxon>
        <taxon>Vibrionaceae</taxon>
        <taxon>Vibrio</taxon>
    </lineage>
</organism>
<feature type="transmembrane region" description="Helical" evidence="1">
    <location>
        <begin position="6"/>
        <end position="26"/>
    </location>
</feature>
<dbReference type="RefSeq" id="WP_289960787.1">
    <property type="nucleotide sequence ID" value="NZ_JAUEOZ010000001.1"/>
</dbReference>
<dbReference type="PANTHER" id="PTHR39594:SF1">
    <property type="entry name" value="PROTEIN YCHQ"/>
    <property type="match status" value="1"/>
</dbReference>
<name>A0ABT7XXR1_9VIBR</name>
<keyword evidence="1" id="KW-0812">Transmembrane</keyword>
<comment type="caution">
    <text evidence="2">The sequence shown here is derived from an EMBL/GenBank/DDBJ whole genome shotgun (WGS) entry which is preliminary data.</text>
</comment>
<reference evidence="2" key="1">
    <citation type="submission" date="2024-05" db="EMBL/GenBank/DDBJ databases">
        <title>Genome Sequences of Four Agar- Degrading Marine Bacteria.</title>
        <authorList>
            <person name="Phillips E.K."/>
            <person name="Shaffer J.C."/>
            <person name="Henson M.W."/>
            <person name="Temperton B."/>
            <person name="Thrash C.J."/>
            <person name="Martin M.O."/>
        </authorList>
    </citation>
    <scope>NUCLEOTIDE SEQUENCE</scope>
    <source>
        <strain evidence="2">EKP203</strain>
    </source>
</reference>
<feature type="transmembrane region" description="Helical" evidence="1">
    <location>
        <begin position="47"/>
        <end position="66"/>
    </location>
</feature>
<dbReference type="PANTHER" id="PTHR39594">
    <property type="entry name" value="PROTEIN YCHQ"/>
    <property type="match status" value="1"/>
</dbReference>
<dbReference type="Proteomes" id="UP001169719">
    <property type="component" value="Unassembled WGS sequence"/>
</dbReference>